<feature type="non-terminal residue" evidence="6">
    <location>
        <position position="569"/>
    </location>
</feature>
<name>A0A8T2AZY8_9BRAS</name>
<feature type="region of interest" description="Disordered" evidence="3">
    <location>
        <begin position="145"/>
        <end position="177"/>
    </location>
</feature>
<feature type="non-terminal residue" evidence="6">
    <location>
        <position position="1"/>
    </location>
</feature>
<evidence type="ECO:0000256" key="2">
    <source>
        <dbReference type="PROSITE-ProRule" id="PRU00047"/>
    </source>
</evidence>
<evidence type="ECO:0000256" key="1">
    <source>
        <dbReference type="ARBA" id="ARBA00022670"/>
    </source>
</evidence>
<feature type="domain" description="CCHC-type" evidence="4">
    <location>
        <begin position="187"/>
        <end position="200"/>
    </location>
</feature>
<proteinExistence type="predicted"/>
<comment type="caution">
    <text evidence="6">The sequence shown here is derived from an EMBL/GenBank/DDBJ whole genome shotgun (WGS) entry which is preliminary data.</text>
</comment>
<keyword evidence="2" id="KW-0479">Metal-binding</keyword>
<accession>A0A8T2AZY8</accession>
<evidence type="ECO:0000313" key="6">
    <source>
        <dbReference type="EMBL" id="KAG7579683.1"/>
    </source>
</evidence>
<dbReference type="Pfam" id="PF13976">
    <property type="entry name" value="gag_pre-integrs"/>
    <property type="match status" value="1"/>
</dbReference>
<protein>
    <submittedName>
        <fullName evidence="6">Integrase catalytic core</fullName>
    </submittedName>
</protein>
<dbReference type="GO" id="GO:0003676">
    <property type="term" value="F:nucleic acid binding"/>
    <property type="evidence" value="ECO:0007669"/>
    <property type="project" value="InterPro"/>
</dbReference>
<keyword evidence="2" id="KW-0863">Zinc-finger</keyword>
<dbReference type="GO" id="GO:0008233">
    <property type="term" value="F:peptidase activity"/>
    <property type="evidence" value="ECO:0007669"/>
    <property type="project" value="UniProtKB-KW"/>
</dbReference>
<keyword evidence="1" id="KW-0645">Protease</keyword>
<sequence length="569" mass="64950">GSIPTLTGSNFREWKSKIKIVLGCMDLDLALRMDKPTSPTDDSTPEYKAVHEKWERSNRIGLMIVKDTIPETFRGGEEINDLKQFLAEMDLRFARSDKAEISMHLHRFSTFSQLKSNYNTQKEQWSLNELIAYCVQEEDRMKQEKTESAHMAYTSKAQGKRKKTEPTKNDAAKGPTQKKHVKGEDTCFFCRKGGHIKKDCHKYHAWRAKKGMFLALVCSEINLVEVPINTWWLDSGATTNISVSLQGCLSYRNPTDAERSIHLANGIPVHVEAIAHFRLCFSSGCFLDLKDTFVVPSFRRNLVSVSYLDRSGYSCLTENGTVTLSLNSVCIGTGKLLENHGLYMFETINANVESLSVESRGTKRKFEIENSGTLWHKRLCHISRNRVERLVSDGILSSIDFTDFNVCVDCIKGKQTKHKKLGAYRAKEVLELIHTDICGPFPTPSWNGQQYFISFIDDYSRYAYLFLIHEKSESLDVFKKFKAEVECQLNRRIKSVRSDRGGEYYGRYDGSGEQRPGPFARYLEECGIVPQYTMPGSPSMNGVSERRNRTLKDMVRSMISHSTLPESLW</sequence>
<dbReference type="Pfam" id="PF00665">
    <property type="entry name" value="rve"/>
    <property type="match status" value="1"/>
</dbReference>
<dbReference type="PANTHER" id="PTHR42648">
    <property type="entry name" value="TRANSPOSASE, PUTATIVE-RELATED"/>
    <property type="match status" value="1"/>
</dbReference>
<evidence type="ECO:0000259" key="5">
    <source>
        <dbReference type="PROSITE" id="PS50994"/>
    </source>
</evidence>
<dbReference type="EMBL" id="JAEFBK010000008">
    <property type="protein sequence ID" value="KAG7579683.1"/>
    <property type="molecule type" value="Genomic_DNA"/>
</dbReference>
<dbReference type="PANTHER" id="PTHR42648:SF28">
    <property type="entry name" value="TRANSPOSON-ENCODED PROTEIN WITH RIBONUCLEASE H-LIKE AND RETROVIRUS ZINC FINGER-LIKE DOMAINS"/>
    <property type="match status" value="1"/>
</dbReference>
<dbReference type="AlphaFoldDB" id="A0A8T2AZY8"/>
<dbReference type="GO" id="GO:0015074">
    <property type="term" value="P:DNA integration"/>
    <property type="evidence" value="ECO:0007669"/>
    <property type="project" value="InterPro"/>
</dbReference>
<dbReference type="PROSITE" id="PS50994">
    <property type="entry name" value="INTEGRASE"/>
    <property type="match status" value="1"/>
</dbReference>
<dbReference type="Pfam" id="PF22936">
    <property type="entry name" value="Pol_BBD"/>
    <property type="match status" value="1"/>
</dbReference>
<dbReference type="InterPro" id="IPR039537">
    <property type="entry name" value="Retrotran_Ty1/copia-like"/>
</dbReference>
<feature type="domain" description="Integrase catalytic" evidence="5">
    <location>
        <begin position="424"/>
        <end position="569"/>
    </location>
</feature>
<evidence type="ECO:0000313" key="7">
    <source>
        <dbReference type="Proteomes" id="UP000694240"/>
    </source>
</evidence>
<dbReference type="InterPro" id="IPR025724">
    <property type="entry name" value="GAG-pre-integrase_dom"/>
</dbReference>
<dbReference type="GO" id="GO:0008270">
    <property type="term" value="F:zinc ion binding"/>
    <property type="evidence" value="ECO:0007669"/>
    <property type="project" value="UniProtKB-KW"/>
</dbReference>
<dbReference type="InterPro" id="IPR001584">
    <property type="entry name" value="Integrase_cat-core"/>
</dbReference>
<dbReference type="Proteomes" id="UP000694240">
    <property type="component" value="Chromosome 8"/>
</dbReference>
<dbReference type="GO" id="GO:0006508">
    <property type="term" value="P:proteolysis"/>
    <property type="evidence" value="ECO:0007669"/>
    <property type="project" value="UniProtKB-KW"/>
</dbReference>
<gene>
    <name evidence="6" type="ORF">ISN45_Aa03g038030</name>
</gene>
<evidence type="ECO:0000259" key="4">
    <source>
        <dbReference type="PROSITE" id="PS50158"/>
    </source>
</evidence>
<keyword evidence="7" id="KW-1185">Reference proteome</keyword>
<dbReference type="PROSITE" id="PS50158">
    <property type="entry name" value="ZF_CCHC"/>
    <property type="match status" value="1"/>
</dbReference>
<dbReference type="InterPro" id="IPR054722">
    <property type="entry name" value="PolX-like_BBD"/>
</dbReference>
<reference evidence="6 7" key="1">
    <citation type="submission" date="2020-12" db="EMBL/GenBank/DDBJ databases">
        <title>Concerted genomic and epigenomic changes stabilize Arabidopsis allopolyploids.</title>
        <authorList>
            <person name="Chen Z."/>
        </authorList>
    </citation>
    <scope>NUCLEOTIDE SEQUENCE [LARGE SCALE GENOMIC DNA]</scope>
    <source>
        <strain evidence="6">Allo738</strain>
        <tissue evidence="6">Leaf</tissue>
    </source>
</reference>
<keyword evidence="1" id="KW-0378">Hydrolase</keyword>
<keyword evidence="2" id="KW-0862">Zinc</keyword>
<evidence type="ECO:0000256" key="3">
    <source>
        <dbReference type="SAM" id="MobiDB-lite"/>
    </source>
</evidence>
<organism evidence="6 7">
    <name type="scientific">Arabidopsis thaliana x Arabidopsis arenosa</name>
    <dbReference type="NCBI Taxonomy" id="1240361"/>
    <lineage>
        <taxon>Eukaryota</taxon>
        <taxon>Viridiplantae</taxon>
        <taxon>Streptophyta</taxon>
        <taxon>Embryophyta</taxon>
        <taxon>Tracheophyta</taxon>
        <taxon>Spermatophyta</taxon>
        <taxon>Magnoliopsida</taxon>
        <taxon>eudicotyledons</taxon>
        <taxon>Gunneridae</taxon>
        <taxon>Pentapetalae</taxon>
        <taxon>rosids</taxon>
        <taxon>malvids</taxon>
        <taxon>Brassicales</taxon>
        <taxon>Brassicaceae</taxon>
        <taxon>Camelineae</taxon>
        <taxon>Arabidopsis</taxon>
    </lineage>
</organism>
<dbReference type="InterPro" id="IPR001878">
    <property type="entry name" value="Znf_CCHC"/>
</dbReference>